<feature type="binding site" evidence="9">
    <location>
        <position position="143"/>
    </location>
    <ligand>
        <name>ATP</name>
        <dbReference type="ChEBI" id="CHEBI:30616"/>
    </ligand>
</feature>
<feature type="domain" description="tRNA-specific 2-thiouridylase MnmA-like C-terminal" evidence="10">
    <location>
        <begin position="307"/>
        <end position="385"/>
    </location>
</feature>
<dbReference type="PANTHER" id="PTHR11933:SF5">
    <property type="entry name" value="MITOCHONDRIAL TRNA-SPECIFIC 2-THIOURIDYLASE 1"/>
    <property type="match status" value="1"/>
</dbReference>
<feature type="binding site" evidence="9">
    <location>
        <begin position="25"/>
        <end position="32"/>
    </location>
    <ligand>
        <name>ATP</name>
        <dbReference type="ChEBI" id="CHEBI:30616"/>
    </ligand>
</feature>
<dbReference type="Pfam" id="PF03054">
    <property type="entry name" value="tRNA_Me_trans"/>
    <property type="match status" value="1"/>
</dbReference>
<dbReference type="EC" id="2.8.1.13" evidence="9"/>
<dbReference type="InterPro" id="IPR014729">
    <property type="entry name" value="Rossmann-like_a/b/a_fold"/>
</dbReference>
<dbReference type="GO" id="GO:0002143">
    <property type="term" value="P:tRNA wobble position uridine thiolation"/>
    <property type="evidence" value="ECO:0007669"/>
    <property type="project" value="TreeGrafter"/>
</dbReference>
<feature type="site" description="Interaction with tRNA" evidence="9">
    <location>
        <position position="365"/>
    </location>
</feature>
<evidence type="ECO:0000256" key="3">
    <source>
        <dbReference type="ARBA" id="ARBA00022694"/>
    </source>
</evidence>
<dbReference type="InterPro" id="IPR046884">
    <property type="entry name" value="MnmA-like_central"/>
</dbReference>
<organism evidence="12 13">
    <name type="scientific">Methylocystis heyeri</name>
    <dbReference type="NCBI Taxonomy" id="391905"/>
    <lineage>
        <taxon>Bacteria</taxon>
        <taxon>Pseudomonadati</taxon>
        <taxon>Pseudomonadota</taxon>
        <taxon>Alphaproteobacteria</taxon>
        <taxon>Hyphomicrobiales</taxon>
        <taxon>Methylocystaceae</taxon>
        <taxon>Methylocystis</taxon>
    </lineage>
</organism>
<keyword evidence="6 9" id="KW-0694">RNA-binding</keyword>
<dbReference type="GO" id="GO:0000049">
    <property type="term" value="F:tRNA binding"/>
    <property type="evidence" value="ECO:0007669"/>
    <property type="project" value="UniProtKB-KW"/>
</dbReference>
<dbReference type="EMBL" id="CP046052">
    <property type="protein sequence ID" value="QGM46306.1"/>
    <property type="molecule type" value="Genomic_DNA"/>
</dbReference>
<feature type="active site" description="Cysteine persulfide intermediate" evidence="9">
    <location>
        <position position="216"/>
    </location>
</feature>
<dbReference type="GO" id="GO:0005524">
    <property type="term" value="F:ATP binding"/>
    <property type="evidence" value="ECO:0007669"/>
    <property type="project" value="UniProtKB-KW"/>
</dbReference>
<feature type="region of interest" description="Interaction with tRNA" evidence="9">
    <location>
        <begin position="166"/>
        <end position="168"/>
    </location>
</feature>
<dbReference type="PANTHER" id="PTHR11933">
    <property type="entry name" value="TRNA 5-METHYLAMINOMETHYL-2-THIOURIDYLATE -METHYLTRANSFERASE"/>
    <property type="match status" value="1"/>
</dbReference>
<feature type="site" description="Interaction with tRNA" evidence="9">
    <location>
        <position position="144"/>
    </location>
</feature>
<feature type="domain" description="tRNA-specific 2-thiouridylase MnmA-like central" evidence="11">
    <location>
        <begin position="236"/>
        <end position="294"/>
    </location>
</feature>
<dbReference type="Gene3D" id="2.30.30.280">
    <property type="entry name" value="Adenine nucleotide alpha hydrolases-like domains"/>
    <property type="match status" value="1"/>
</dbReference>
<evidence type="ECO:0000256" key="5">
    <source>
        <dbReference type="ARBA" id="ARBA00022840"/>
    </source>
</evidence>
<dbReference type="RefSeq" id="WP_136496556.1">
    <property type="nucleotide sequence ID" value="NZ_CP046052.1"/>
</dbReference>
<keyword evidence="2 9" id="KW-0808">Transferase</keyword>
<comment type="function">
    <text evidence="9">Catalyzes the 2-thiolation of uridine at the wobble position (U34) of tRNA, leading to the formation of s(2)U34.</text>
</comment>
<dbReference type="InterPro" id="IPR004506">
    <property type="entry name" value="MnmA-like"/>
</dbReference>
<evidence type="ECO:0000259" key="11">
    <source>
        <dbReference type="Pfam" id="PF20259"/>
    </source>
</evidence>
<protein>
    <recommendedName>
        <fullName evidence="9">tRNA-specific 2-thiouridylase MnmA</fullName>
        <ecNumber evidence="9">2.8.1.13</ecNumber>
    </recommendedName>
</protein>
<evidence type="ECO:0000256" key="1">
    <source>
        <dbReference type="ARBA" id="ARBA00022555"/>
    </source>
</evidence>
<dbReference type="HAMAP" id="MF_00144">
    <property type="entry name" value="tRNA_thiouridyl_MnmA"/>
    <property type="match status" value="1"/>
</dbReference>
<accession>A0A6B8KDH9</accession>
<dbReference type="Gene3D" id="2.40.30.10">
    <property type="entry name" value="Translation factors"/>
    <property type="match status" value="1"/>
</dbReference>
<dbReference type="Pfam" id="PF20258">
    <property type="entry name" value="tRNA_Me_trans_C"/>
    <property type="match status" value="1"/>
</dbReference>
<dbReference type="OrthoDB" id="9800696at2"/>
<comment type="caution">
    <text evidence="9">Lacks conserved residue(s) required for the propagation of feature annotation.</text>
</comment>
<dbReference type="SUPFAM" id="SSF52402">
    <property type="entry name" value="Adenine nucleotide alpha hydrolases-like"/>
    <property type="match status" value="1"/>
</dbReference>
<dbReference type="InterPro" id="IPR046885">
    <property type="entry name" value="MnmA-like_C"/>
</dbReference>
<evidence type="ECO:0000256" key="6">
    <source>
        <dbReference type="ARBA" id="ARBA00022884"/>
    </source>
</evidence>
<feature type="active site" description="Nucleophile" evidence="9">
    <location>
        <position position="119"/>
    </location>
</feature>
<name>A0A6B8KDH9_9HYPH</name>
<dbReference type="Pfam" id="PF20259">
    <property type="entry name" value="tRNA_Me_trans_M"/>
    <property type="match status" value="1"/>
</dbReference>
<comment type="subcellular location">
    <subcellularLocation>
        <location evidence="9">Cytoplasm</location>
    </subcellularLocation>
</comment>
<keyword evidence="4 9" id="KW-0547">Nucleotide-binding</keyword>
<evidence type="ECO:0000313" key="12">
    <source>
        <dbReference type="EMBL" id="QGM46306.1"/>
    </source>
</evidence>
<dbReference type="CDD" id="cd01998">
    <property type="entry name" value="MnmA_TRMU-like"/>
    <property type="match status" value="1"/>
</dbReference>
<evidence type="ECO:0000313" key="13">
    <source>
        <dbReference type="Proteomes" id="UP000309061"/>
    </source>
</evidence>
<keyword evidence="13" id="KW-1185">Reference proteome</keyword>
<evidence type="ECO:0000256" key="4">
    <source>
        <dbReference type="ARBA" id="ARBA00022741"/>
    </source>
</evidence>
<keyword evidence="7 9" id="KW-1015">Disulfide bond</keyword>
<dbReference type="InterPro" id="IPR023382">
    <property type="entry name" value="MnmA-like_central_sf"/>
</dbReference>
<dbReference type="Gene3D" id="3.40.50.620">
    <property type="entry name" value="HUPs"/>
    <property type="match status" value="1"/>
</dbReference>
<proteinExistence type="inferred from homology"/>
<sequence>MTLLSPDHAPLVAGKRPADTRVVVAMSGGVDSSVVAALLKSQGYDVIGVTLQLYDHGEATHRKGACCAGQDIQDARQAAARLGIPHYVLDYEAQFREKVIDGFAASYASGETPVPCVACNQFIKFTDLFDTARDLGADVLATGHYISSRDDGEGGRALFRARDAARDQSYFLFATTAEQLKMLRFPLGDYPKTEVRELARQFGLEVADKPDSQDICFVPSGHYTDVVEKLAPGAVVPGEIVHIDGRVLGRHAGVINFTVGQRRGLGLGAAQAGSAGEPLFVVRIDAPRAQVVVGPRDALETRAVGLRDVNWIGPGRFEDLPPKGLDIYARVRSTRPPVQARLVARGANQAAVVFAEGEFGVSPGQACVFYDGPADEARVLGGGFITAVEQPFAPLPVPPGDVRRSEAERAVG</sequence>
<feature type="binding site" evidence="9">
    <location>
        <position position="51"/>
    </location>
    <ligand>
        <name>ATP</name>
        <dbReference type="ChEBI" id="CHEBI:30616"/>
    </ligand>
</feature>
<keyword evidence="9" id="KW-0963">Cytoplasm</keyword>
<reference evidence="12 13" key="1">
    <citation type="submission" date="2019-11" db="EMBL/GenBank/DDBJ databases">
        <title>The genome sequence of Methylocystis heyeri.</title>
        <authorList>
            <person name="Oshkin I.Y."/>
            <person name="Miroshnikov K."/>
            <person name="Dedysh S.N."/>
        </authorList>
    </citation>
    <scope>NUCLEOTIDE SEQUENCE [LARGE SCALE GENOMIC DNA]</scope>
    <source>
        <strain evidence="12 13">H2</strain>
    </source>
</reference>
<evidence type="ECO:0000256" key="2">
    <source>
        <dbReference type="ARBA" id="ARBA00022679"/>
    </source>
</evidence>
<evidence type="ECO:0000256" key="9">
    <source>
        <dbReference type="HAMAP-Rule" id="MF_00144"/>
    </source>
</evidence>
<evidence type="ECO:0000259" key="10">
    <source>
        <dbReference type="Pfam" id="PF20258"/>
    </source>
</evidence>
<dbReference type="GO" id="GO:0005737">
    <property type="term" value="C:cytoplasm"/>
    <property type="evidence" value="ECO:0007669"/>
    <property type="project" value="UniProtKB-SubCell"/>
</dbReference>
<dbReference type="NCBIfam" id="TIGR00420">
    <property type="entry name" value="trmU"/>
    <property type="match status" value="1"/>
</dbReference>
<feature type="disulfide bond" description="Alternate" evidence="9">
    <location>
        <begin position="119"/>
        <end position="216"/>
    </location>
</feature>
<dbReference type="Proteomes" id="UP000309061">
    <property type="component" value="Chromosome"/>
</dbReference>
<dbReference type="GO" id="GO:0103016">
    <property type="term" value="F:tRNA-uridine 2-sulfurtransferase activity"/>
    <property type="evidence" value="ECO:0007669"/>
    <property type="project" value="UniProtKB-EC"/>
</dbReference>
<comment type="catalytic activity">
    <reaction evidence="8 9">
        <text>S-sulfanyl-L-cysteinyl-[protein] + uridine(34) in tRNA + AH2 + ATP = 2-thiouridine(34) in tRNA + L-cysteinyl-[protein] + A + AMP + diphosphate + H(+)</text>
        <dbReference type="Rhea" id="RHEA:47032"/>
        <dbReference type="Rhea" id="RHEA-COMP:10131"/>
        <dbReference type="Rhea" id="RHEA-COMP:11726"/>
        <dbReference type="Rhea" id="RHEA-COMP:11727"/>
        <dbReference type="Rhea" id="RHEA-COMP:11728"/>
        <dbReference type="ChEBI" id="CHEBI:13193"/>
        <dbReference type="ChEBI" id="CHEBI:15378"/>
        <dbReference type="ChEBI" id="CHEBI:17499"/>
        <dbReference type="ChEBI" id="CHEBI:29950"/>
        <dbReference type="ChEBI" id="CHEBI:30616"/>
        <dbReference type="ChEBI" id="CHEBI:33019"/>
        <dbReference type="ChEBI" id="CHEBI:61963"/>
        <dbReference type="ChEBI" id="CHEBI:65315"/>
        <dbReference type="ChEBI" id="CHEBI:87170"/>
        <dbReference type="ChEBI" id="CHEBI:456215"/>
        <dbReference type="EC" id="2.8.1.13"/>
    </reaction>
</comment>
<dbReference type="FunFam" id="3.40.50.620:FF:000115">
    <property type="entry name" value="tRNA-specific 2-thiouridylase MnmA"/>
    <property type="match status" value="1"/>
</dbReference>
<comment type="similarity">
    <text evidence="9">Belongs to the MnmA/TRMU family.</text>
</comment>
<gene>
    <name evidence="9 12" type="primary">mnmA</name>
    <name evidence="12" type="ORF">H2LOC_011695</name>
</gene>
<dbReference type="KEGG" id="mhey:H2LOC_011695"/>
<evidence type="ECO:0000256" key="7">
    <source>
        <dbReference type="ARBA" id="ARBA00023157"/>
    </source>
</evidence>
<keyword evidence="5 9" id="KW-0067">ATP-binding</keyword>
<keyword evidence="3 9" id="KW-0819">tRNA processing</keyword>
<evidence type="ECO:0000256" key="8">
    <source>
        <dbReference type="ARBA" id="ARBA00051542"/>
    </source>
</evidence>
<keyword evidence="1 9" id="KW-0820">tRNA-binding</keyword>
<dbReference type="AlphaFoldDB" id="A0A6B8KDH9"/>
<dbReference type="NCBIfam" id="NF001138">
    <property type="entry name" value="PRK00143.1"/>
    <property type="match status" value="1"/>
</dbReference>